<name>A0A2I1IMQ7_9ACTO</name>
<accession>A0A2I1IMQ7</accession>
<protein>
    <submittedName>
        <fullName evidence="2">Uncharacterized protein</fullName>
    </submittedName>
</protein>
<keyword evidence="1" id="KW-0812">Transmembrane</keyword>
<dbReference type="Proteomes" id="UP000235122">
    <property type="component" value="Unassembled WGS sequence"/>
</dbReference>
<reference evidence="2 3" key="1">
    <citation type="submission" date="2017-12" db="EMBL/GenBank/DDBJ databases">
        <title>Phylogenetic diversity of female urinary microbiome.</title>
        <authorList>
            <person name="Thomas-White K."/>
            <person name="Wolfe A.J."/>
        </authorList>
    </citation>
    <scope>NUCLEOTIDE SEQUENCE [LARGE SCALE GENOMIC DNA]</scope>
    <source>
        <strain evidence="2 3">UMB0402</strain>
    </source>
</reference>
<feature type="transmembrane region" description="Helical" evidence="1">
    <location>
        <begin position="15"/>
        <end position="39"/>
    </location>
</feature>
<dbReference type="EMBL" id="PKKO01000003">
    <property type="protein sequence ID" value="PKY72393.1"/>
    <property type="molecule type" value="Genomic_DNA"/>
</dbReference>
<evidence type="ECO:0000313" key="2">
    <source>
        <dbReference type="EMBL" id="PKY72393.1"/>
    </source>
</evidence>
<evidence type="ECO:0000313" key="3">
    <source>
        <dbReference type="Proteomes" id="UP000235122"/>
    </source>
</evidence>
<organism evidence="2 3">
    <name type="scientific">Winkia neuii</name>
    <dbReference type="NCBI Taxonomy" id="33007"/>
    <lineage>
        <taxon>Bacteria</taxon>
        <taxon>Bacillati</taxon>
        <taxon>Actinomycetota</taxon>
        <taxon>Actinomycetes</taxon>
        <taxon>Actinomycetales</taxon>
        <taxon>Actinomycetaceae</taxon>
        <taxon>Winkia</taxon>
    </lineage>
</organism>
<evidence type="ECO:0000256" key="1">
    <source>
        <dbReference type="SAM" id="Phobius"/>
    </source>
</evidence>
<dbReference type="AlphaFoldDB" id="A0A2I1IMQ7"/>
<gene>
    <name evidence="2" type="ORF">CYJ19_05995</name>
</gene>
<keyword evidence="1" id="KW-0472">Membrane</keyword>
<proteinExistence type="predicted"/>
<dbReference type="GeneID" id="35865865"/>
<comment type="caution">
    <text evidence="2">The sequence shown here is derived from an EMBL/GenBank/DDBJ whole genome shotgun (WGS) entry which is preliminary data.</text>
</comment>
<sequence>MPVAFGVITAYLGYALWYAAPAVSAGLIVAAFFSPLLYCPPDEKNLLMKPIFKEGEALAGCRDLQELPAGAQVKLFRRSSVEGGYVATRLGGLGSRPYAFVKMPTGSWKCFSHAGYLEKTVYTSQELANIAAAPTVARLQLTHLPKQEVAA</sequence>
<keyword evidence="1" id="KW-1133">Transmembrane helix</keyword>
<dbReference type="RefSeq" id="WP_024332455.1">
    <property type="nucleotide sequence ID" value="NZ_PKKO01000003.1"/>
</dbReference>
<keyword evidence="3" id="KW-1185">Reference proteome</keyword>